<evidence type="ECO:0000313" key="3">
    <source>
        <dbReference type="EMBL" id="MDT9000901.1"/>
    </source>
</evidence>
<feature type="signal peptide" evidence="1">
    <location>
        <begin position="1"/>
        <end position="34"/>
    </location>
</feature>
<reference evidence="3" key="1">
    <citation type="submission" date="2023-09" db="EMBL/GenBank/DDBJ databases">
        <title>Paucibacter sp. APW11 Genome sequencing and assembly.</title>
        <authorList>
            <person name="Kim I."/>
        </authorList>
    </citation>
    <scope>NUCLEOTIDE SEQUENCE</scope>
    <source>
        <strain evidence="3">APW11</strain>
    </source>
</reference>
<feature type="chain" id="PRO_5045411105" evidence="1">
    <location>
        <begin position="35"/>
        <end position="193"/>
    </location>
</feature>
<dbReference type="EMBL" id="JAVXZY010000007">
    <property type="protein sequence ID" value="MDT9000901.1"/>
    <property type="molecule type" value="Genomic_DNA"/>
</dbReference>
<dbReference type="CDD" id="cd05379">
    <property type="entry name" value="CAP_bacterial"/>
    <property type="match status" value="1"/>
</dbReference>
<dbReference type="InterPro" id="IPR014044">
    <property type="entry name" value="CAP_dom"/>
</dbReference>
<gene>
    <name evidence="3" type="ORF">RQP53_16615</name>
</gene>
<feature type="domain" description="SCP" evidence="2">
    <location>
        <begin position="62"/>
        <end position="184"/>
    </location>
</feature>
<dbReference type="Proteomes" id="UP001246372">
    <property type="component" value="Unassembled WGS sequence"/>
</dbReference>
<organism evidence="3 4">
    <name type="scientific">Roseateles aquae</name>
    <dbReference type="NCBI Taxonomy" id="3077235"/>
    <lineage>
        <taxon>Bacteria</taxon>
        <taxon>Pseudomonadati</taxon>
        <taxon>Pseudomonadota</taxon>
        <taxon>Betaproteobacteria</taxon>
        <taxon>Burkholderiales</taxon>
        <taxon>Sphaerotilaceae</taxon>
        <taxon>Roseateles</taxon>
    </lineage>
</organism>
<dbReference type="Gene3D" id="3.40.33.10">
    <property type="entry name" value="CAP"/>
    <property type="match status" value="1"/>
</dbReference>
<dbReference type="RefSeq" id="WP_315651789.1">
    <property type="nucleotide sequence ID" value="NZ_JAVXZY010000007.1"/>
</dbReference>
<dbReference type="InterPro" id="IPR035940">
    <property type="entry name" value="CAP_sf"/>
</dbReference>
<evidence type="ECO:0000256" key="1">
    <source>
        <dbReference type="SAM" id="SignalP"/>
    </source>
</evidence>
<keyword evidence="1" id="KW-0732">Signal</keyword>
<sequence>MRQVKSSFGGAKRVAWLRGSALLALCLLVPAAFGETEPAASVPQPVAPGCPALAPEAVLATLNAVRAMPRQCGPRAFAAAAALRWSAQLAESAGRHVQQLAARNTLSHRGQQAESLRQRLRESGYRLRLGGENLAAGPADADEALAQWLLSPEHCANLMAPAYEEAALACAANNGEYGRFWVLHLGAALPALP</sequence>
<evidence type="ECO:0000259" key="2">
    <source>
        <dbReference type="Pfam" id="PF00188"/>
    </source>
</evidence>
<dbReference type="PANTHER" id="PTHR31157:SF1">
    <property type="entry name" value="SCP DOMAIN-CONTAINING PROTEIN"/>
    <property type="match status" value="1"/>
</dbReference>
<protein>
    <submittedName>
        <fullName evidence="3">CAP domain-containing protein</fullName>
    </submittedName>
</protein>
<dbReference type="Pfam" id="PF00188">
    <property type="entry name" value="CAP"/>
    <property type="match status" value="1"/>
</dbReference>
<dbReference type="SUPFAM" id="SSF55797">
    <property type="entry name" value="PR-1-like"/>
    <property type="match status" value="1"/>
</dbReference>
<evidence type="ECO:0000313" key="4">
    <source>
        <dbReference type="Proteomes" id="UP001246372"/>
    </source>
</evidence>
<keyword evidence="4" id="KW-1185">Reference proteome</keyword>
<proteinExistence type="predicted"/>
<accession>A0ABU3PG37</accession>
<comment type="caution">
    <text evidence="3">The sequence shown here is derived from an EMBL/GenBank/DDBJ whole genome shotgun (WGS) entry which is preliminary data.</text>
</comment>
<dbReference type="PANTHER" id="PTHR31157">
    <property type="entry name" value="SCP DOMAIN-CONTAINING PROTEIN"/>
    <property type="match status" value="1"/>
</dbReference>
<name>A0ABU3PG37_9BURK</name>